<dbReference type="EMBL" id="RAQO01000007">
    <property type="protein sequence ID" value="RKF17394.1"/>
    <property type="molecule type" value="Genomic_DNA"/>
</dbReference>
<accession>A0A420E9P4</accession>
<keyword evidence="3" id="KW-1185">Reference proteome</keyword>
<dbReference type="SMART" id="SM01321">
    <property type="entry name" value="Y1_Tnp"/>
    <property type="match status" value="1"/>
</dbReference>
<dbReference type="GO" id="GO:0004803">
    <property type="term" value="F:transposase activity"/>
    <property type="evidence" value="ECO:0007669"/>
    <property type="project" value="InterPro"/>
</dbReference>
<evidence type="ECO:0000313" key="2">
    <source>
        <dbReference type="EMBL" id="RKF17394.1"/>
    </source>
</evidence>
<sequence>MPRPRKKQVSLSDTPYYHCISRCVRRAYLCGEDVVSGRSFEHRRQWVEDYLLKLAGIFSIDVCAFAVMSNHTHLVLHVNQQQAISWSMDEVLQRWHRLHKGTLLTQRYLNPTLQSELDAVQLQAVSDTAEIYRQRLFDLSWFMRHLNEYIAREANQEDQCTGRFWEGRFKSQALLDEAALAACMAYVDLNPVRAKIADKPESSGHTSIKQRIKQAKQAKQPKALYPFVGNPRNNMPKGLPFELKDYLTLVDLTSRAIRQDKRGYISANLSPILARLNIDQSSWLTLTTGLEQQFGAVVGNCSSMLLYKSEHKQQRLHGMGAAKRLLNSA</sequence>
<dbReference type="SUPFAM" id="SSF143422">
    <property type="entry name" value="Transposase IS200-like"/>
    <property type="match status" value="1"/>
</dbReference>
<proteinExistence type="predicted"/>
<name>A0A420E9P4_9ALTE</name>
<evidence type="ECO:0000313" key="3">
    <source>
        <dbReference type="Proteomes" id="UP000286482"/>
    </source>
</evidence>
<evidence type="ECO:0000259" key="1">
    <source>
        <dbReference type="SMART" id="SM01321"/>
    </source>
</evidence>
<dbReference type="PANTHER" id="PTHR34322">
    <property type="entry name" value="TRANSPOSASE, Y1_TNP DOMAIN-CONTAINING"/>
    <property type="match status" value="1"/>
</dbReference>
<dbReference type="Proteomes" id="UP000286482">
    <property type="component" value="Unassembled WGS sequence"/>
</dbReference>
<organism evidence="2 3">
    <name type="scientific">Alginatibacterium sediminis</name>
    <dbReference type="NCBI Taxonomy" id="2164068"/>
    <lineage>
        <taxon>Bacteria</taxon>
        <taxon>Pseudomonadati</taxon>
        <taxon>Pseudomonadota</taxon>
        <taxon>Gammaproteobacteria</taxon>
        <taxon>Alteromonadales</taxon>
        <taxon>Alteromonadaceae</taxon>
        <taxon>Alginatibacterium</taxon>
    </lineage>
</organism>
<feature type="domain" description="Transposase IS200-like" evidence="1">
    <location>
        <begin position="12"/>
        <end position="190"/>
    </location>
</feature>
<comment type="caution">
    <text evidence="2">The sequence shown here is derived from an EMBL/GenBank/DDBJ whole genome shotgun (WGS) entry which is preliminary data.</text>
</comment>
<dbReference type="InterPro" id="IPR036515">
    <property type="entry name" value="Transposase_17_sf"/>
</dbReference>
<dbReference type="Gene3D" id="3.30.70.1290">
    <property type="entry name" value="Transposase IS200-like"/>
    <property type="match status" value="1"/>
</dbReference>
<dbReference type="InterPro" id="IPR002686">
    <property type="entry name" value="Transposase_17"/>
</dbReference>
<dbReference type="AlphaFoldDB" id="A0A420E9P4"/>
<gene>
    <name evidence="2" type="ORF">DBZ36_13120</name>
</gene>
<dbReference type="GO" id="GO:0006313">
    <property type="term" value="P:DNA transposition"/>
    <property type="evidence" value="ECO:0007669"/>
    <property type="project" value="InterPro"/>
</dbReference>
<dbReference type="OrthoDB" id="9814067at2"/>
<dbReference type="PANTHER" id="PTHR34322:SF2">
    <property type="entry name" value="TRANSPOSASE IS200-LIKE DOMAIN-CONTAINING PROTEIN"/>
    <property type="match status" value="1"/>
</dbReference>
<reference evidence="2 3" key="1">
    <citation type="submission" date="2018-09" db="EMBL/GenBank/DDBJ databases">
        <authorList>
            <person name="Wang Z."/>
        </authorList>
    </citation>
    <scope>NUCLEOTIDE SEQUENCE [LARGE SCALE GENOMIC DNA]</scope>
    <source>
        <strain evidence="2 3">ALS 81</strain>
    </source>
</reference>
<protein>
    <submittedName>
        <fullName evidence="2">Transposase</fullName>
    </submittedName>
</protein>
<dbReference type="GO" id="GO:0003677">
    <property type="term" value="F:DNA binding"/>
    <property type="evidence" value="ECO:0007669"/>
    <property type="project" value="InterPro"/>
</dbReference>
<dbReference type="RefSeq" id="WP_120355418.1">
    <property type="nucleotide sequence ID" value="NZ_RAQO01000007.1"/>
</dbReference>